<dbReference type="AlphaFoldDB" id="A0A132MZ82"/>
<dbReference type="NCBIfam" id="TIGR02199">
    <property type="entry name" value="rfaE_dom_II"/>
    <property type="match status" value="1"/>
</dbReference>
<dbReference type="InterPro" id="IPR002173">
    <property type="entry name" value="Carboh/pur_kinase_PfkB_CS"/>
</dbReference>
<dbReference type="PROSITE" id="PS00583">
    <property type="entry name" value="PFKB_KINASES_1"/>
    <property type="match status" value="1"/>
</dbReference>
<gene>
    <name evidence="10" type="primary">hldE</name>
    <name evidence="14" type="ORF">LI90_4173</name>
    <name evidence="13" type="ORF">TH66_21715</name>
</gene>
<dbReference type="STRING" id="1469144.LI90_4173"/>
<comment type="function">
    <text evidence="10">Catalyzes the ADP transfer from ATP to D-glycero-beta-D-manno-heptose 1-phosphate, yielding ADP-D-glycero-beta-D-manno-heptose.</text>
</comment>
<dbReference type="GO" id="GO:0097171">
    <property type="term" value="P:ADP-L-glycero-beta-D-manno-heptose biosynthetic process"/>
    <property type="evidence" value="ECO:0007669"/>
    <property type="project" value="UniProtKB-UniPathway"/>
</dbReference>
<comment type="similarity">
    <text evidence="10">In the N-terminal section; belongs to the carbohydrate kinase PfkB family.</text>
</comment>
<feature type="domain" description="Cytidyltransferase-like" evidence="12">
    <location>
        <begin position="356"/>
        <end position="451"/>
    </location>
</feature>
<dbReference type="InterPro" id="IPR014729">
    <property type="entry name" value="Rossmann-like_a/b/a_fold"/>
</dbReference>
<feature type="domain" description="Carbohydrate kinase PfkB" evidence="11">
    <location>
        <begin position="15"/>
        <end position="318"/>
    </location>
</feature>
<keyword evidence="3 10" id="KW-0548">Nucleotidyltransferase</keyword>
<comment type="caution">
    <text evidence="14">The sequence shown here is derived from an EMBL/GenBank/DDBJ whole genome shotgun (WGS) entry which is preliminary data.</text>
</comment>
<comment type="similarity">
    <text evidence="10">In the C-terminal section; belongs to the cytidylyltransferase family.</text>
</comment>
<dbReference type="GO" id="GO:0009244">
    <property type="term" value="P:lipopolysaccharide core region biosynthetic process"/>
    <property type="evidence" value="ECO:0007669"/>
    <property type="project" value="UniProtKB-UniPathway"/>
</dbReference>
<dbReference type="Gene3D" id="3.40.1190.20">
    <property type="match status" value="1"/>
</dbReference>
<evidence type="ECO:0000313" key="13">
    <source>
        <dbReference type="EMBL" id="KWW97971.1"/>
    </source>
</evidence>
<evidence type="ECO:0000256" key="4">
    <source>
        <dbReference type="ARBA" id="ARBA00022741"/>
    </source>
</evidence>
<dbReference type="GO" id="GO:0033786">
    <property type="term" value="F:heptose-1-phosphate adenylyltransferase activity"/>
    <property type="evidence" value="ECO:0007669"/>
    <property type="project" value="UniProtKB-UniRule"/>
</dbReference>
<protein>
    <recommendedName>
        <fullName evidence="10">Bifunctional protein HldE</fullName>
    </recommendedName>
    <domain>
        <recommendedName>
            <fullName evidence="10">D-beta-D-heptose 7-phosphate kinase</fullName>
            <ecNumber evidence="10">2.7.1.167</ecNumber>
        </recommendedName>
        <alternativeName>
            <fullName evidence="10">D-beta-D-heptose 7-phosphotransferase</fullName>
        </alternativeName>
        <alternativeName>
            <fullName evidence="10">D-glycero-beta-D-manno-heptose-7-phosphate kinase</fullName>
        </alternativeName>
    </domain>
    <domain>
        <recommendedName>
            <fullName evidence="10">D-beta-D-heptose 1-phosphate adenylyltransferase</fullName>
            <ecNumber evidence="10">2.7.7.70</ecNumber>
        </recommendedName>
        <alternativeName>
            <fullName evidence="10">D-glycero-beta-D-manno-heptose 1-phosphate adenylyltransferase</fullName>
        </alternativeName>
    </domain>
</protein>
<dbReference type="InterPro" id="IPR011914">
    <property type="entry name" value="RfaE_dom_II"/>
</dbReference>
<evidence type="ECO:0000256" key="1">
    <source>
        <dbReference type="ARBA" id="ARBA00004713"/>
    </source>
</evidence>
<feature type="binding site" evidence="10">
    <location>
        <begin position="203"/>
        <end position="206"/>
    </location>
    <ligand>
        <name>ATP</name>
        <dbReference type="ChEBI" id="CHEBI:30616"/>
    </ligand>
</feature>
<dbReference type="UniPathway" id="UPA00958"/>
<dbReference type="GO" id="GO:0033785">
    <property type="term" value="F:heptose 7-phosphate kinase activity"/>
    <property type="evidence" value="ECO:0007669"/>
    <property type="project" value="UniProtKB-UniRule"/>
</dbReference>
<comment type="function">
    <text evidence="10">Catalyzes the phosphorylation of D-glycero-D-manno-heptose 7-phosphate at the C-1 position to selectively form D-glycero-beta-D-manno-heptose-1,7-bisphosphate.</text>
</comment>
<evidence type="ECO:0000259" key="11">
    <source>
        <dbReference type="Pfam" id="PF00294"/>
    </source>
</evidence>
<dbReference type="EC" id="2.7.1.167" evidence="10"/>
<keyword evidence="5 10" id="KW-0418">Kinase</keyword>
<feature type="region of interest" description="Ribokinase" evidence="10">
    <location>
        <begin position="1"/>
        <end position="330"/>
    </location>
</feature>
<keyword evidence="2 10" id="KW-0808">Transferase</keyword>
<dbReference type="SUPFAM" id="SSF52374">
    <property type="entry name" value="Nucleotidylyl transferase"/>
    <property type="match status" value="1"/>
</dbReference>
<dbReference type="PANTHER" id="PTHR46969">
    <property type="entry name" value="BIFUNCTIONAL PROTEIN HLDE"/>
    <property type="match status" value="1"/>
</dbReference>
<reference evidence="13 16" key="1">
    <citation type="submission" date="2015-02" db="EMBL/GenBank/DDBJ databases">
        <title>Physiological reanalysis, assessment of diazotrophy, and genome sequences of multiple isolates of Streptomyces thermoautotrophicus.</title>
        <authorList>
            <person name="MacKellar D.C."/>
            <person name="Lieber L."/>
            <person name="Norman J."/>
            <person name="Bolger A."/>
            <person name="Tobin C."/>
            <person name="Murray J.W."/>
            <person name="Prell J."/>
        </authorList>
    </citation>
    <scope>NUCLEOTIDE SEQUENCE [LARGE SCALE GENOMIC DNA]</scope>
    <source>
        <strain evidence="13 16">UBT1</strain>
    </source>
</reference>
<dbReference type="PANTHER" id="PTHR46969:SF1">
    <property type="entry name" value="BIFUNCTIONAL PROTEIN HLDE"/>
    <property type="match status" value="1"/>
</dbReference>
<name>A0A132MZ82_9ACTN</name>
<comment type="catalytic activity">
    <reaction evidence="10">
        <text>D-glycero-beta-D-manno-heptose 7-phosphate + ATP = D-glycero-beta-D-manno-heptose 1,7-bisphosphate + ADP + H(+)</text>
        <dbReference type="Rhea" id="RHEA:27473"/>
        <dbReference type="ChEBI" id="CHEBI:15378"/>
        <dbReference type="ChEBI" id="CHEBI:30616"/>
        <dbReference type="ChEBI" id="CHEBI:60204"/>
        <dbReference type="ChEBI" id="CHEBI:60208"/>
        <dbReference type="ChEBI" id="CHEBI:456216"/>
        <dbReference type="EC" id="2.7.1.167"/>
    </reaction>
</comment>
<dbReference type="OrthoDB" id="9802794at2"/>
<evidence type="ECO:0000256" key="10">
    <source>
        <dbReference type="HAMAP-Rule" id="MF_01603"/>
    </source>
</evidence>
<reference evidence="15" key="2">
    <citation type="submission" date="2015-04" db="EMBL/GenBank/DDBJ databases">
        <title>Physiological reanalysis, assessment of diazotrophy, and genome sequences of multiple isolates of Streptomyces thermoautotrophicus.</title>
        <authorList>
            <person name="MacKellar D.C."/>
            <person name="Lieber L."/>
            <person name="Norman J."/>
            <person name="Bolger A."/>
            <person name="Tobin C."/>
            <person name="Murray J.W."/>
            <person name="Chang R."/>
            <person name="Ford T."/>
            <person name="Nguyen P.Q."/>
            <person name="Woodward J."/>
            <person name="Permingeat H."/>
            <person name="Joshi N.S."/>
            <person name="Silver P.A."/>
            <person name="Usadel B."/>
            <person name="Rutherford A.W."/>
            <person name="Friesen M."/>
            <person name="Prell J."/>
        </authorList>
    </citation>
    <scope>NUCLEOTIDE SEQUENCE [LARGE SCALE GENOMIC DNA]</scope>
    <source>
        <strain evidence="15">H1</strain>
    </source>
</reference>
<dbReference type="SUPFAM" id="SSF53613">
    <property type="entry name" value="Ribokinase-like"/>
    <property type="match status" value="1"/>
</dbReference>
<dbReference type="GO" id="GO:0016773">
    <property type="term" value="F:phosphotransferase activity, alcohol group as acceptor"/>
    <property type="evidence" value="ECO:0007669"/>
    <property type="project" value="InterPro"/>
</dbReference>
<dbReference type="Proteomes" id="UP000070659">
    <property type="component" value="Unassembled WGS sequence"/>
</dbReference>
<dbReference type="InterPro" id="IPR011611">
    <property type="entry name" value="PfkB_dom"/>
</dbReference>
<dbReference type="NCBIfam" id="TIGR00125">
    <property type="entry name" value="cyt_tran_rel"/>
    <property type="match status" value="1"/>
</dbReference>
<comment type="pathway">
    <text evidence="10">Nucleotide-sugar biosynthesis; ADP-L-glycero-beta-D-manno-heptose biosynthesis; ADP-L-glycero-beta-D-manno-heptose from D-glycero-beta-D-manno-heptose 7-phosphate: step 1/4.</text>
</comment>
<feature type="active site" evidence="10">
    <location>
        <position position="279"/>
    </location>
</feature>
<keyword evidence="6 10" id="KW-0067">ATP-binding</keyword>
<evidence type="ECO:0000259" key="12">
    <source>
        <dbReference type="Pfam" id="PF01467"/>
    </source>
</evidence>
<evidence type="ECO:0000313" key="16">
    <source>
        <dbReference type="Proteomes" id="UP000070659"/>
    </source>
</evidence>
<comment type="pathway">
    <text evidence="10">Nucleotide-sugar biosynthesis; ADP-L-glycero-beta-D-manno-heptose biosynthesis; ADP-L-glycero-beta-D-manno-heptose from D-glycero-beta-D-manno-heptose 7-phosphate: step 3/4.</text>
</comment>
<dbReference type="RefSeq" id="WP_066890555.1">
    <property type="nucleotide sequence ID" value="NZ_JYIJ01000019.1"/>
</dbReference>
<evidence type="ECO:0000256" key="3">
    <source>
        <dbReference type="ARBA" id="ARBA00022695"/>
    </source>
</evidence>
<dbReference type="PATRIC" id="fig|1469144.10.peg.4475"/>
<dbReference type="EC" id="2.7.7.70" evidence="10"/>
<keyword evidence="15" id="KW-1185">Reference proteome</keyword>
<dbReference type="InterPro" id="IPR029056">
    <property type="entry name" value="Ribokinase-like"/>
</dbReference>
<evidence type="ECO:0000256" key="8">
    <source>
        <dbReference type="ARBA" id="ARBA00023277"/>
    </source>
</evidence>
<evidence type="ECO:0000256" key="6">
    <source>
        <dbReference type="ARBA" id="ARBA00022840"/>
    </source>
</evidence>
<evidence type="ECO:0000256" key="5">
    <source>
        <dbReference type="ARBA" id="ARBA00022777"/>
    </source>
</evidence>
<dbReference type="UniPathway" id="UPA00356">
    <property type="reaction ID" value="UER00437"/>
</dbReference>
<evidence type="ECO:0000313" key="14">
    <source>
        <dbReference type="EMBL" id="KWX03123.1"/>
    </source>
</evidence>
<dbReference type="Pfam" id="PF00294">
    <property type="entry name" value="PfkB"/>
    <property type="match status" value="1"/>
</dbReference>
<keyword evidence="7 10" id="KW-0511">Multifunctional enzyme</keyword>
<comment type="pathway">
    <text evidence="1">Bacterial outer membrane biogenesis; LPS core biosynthesis.</text>
</comment>
<evidence type="ECO:0000256" key="2">
    <source>
        <dbReference type="ARBA" id="ARBA00022679"/>
    </source>
</evidence>
<proteinExistence type="inferred from homology"/>
<dbReference type="Proteomes" id="UP000070188">
    <property type="component" value="Unassembled WGS sequence"/>
</dbReference>
<accession>A0A132MZ82</accession>
<comment type="subunit">
    <text evidence="10">Homodimer.</text>
</comment>
<reference evidence="14" key="3">
    <citation type="submission" date="2015-04" db="EMBL/GenBank/DDBJ databases">
        <title>Physiological reanalysis, assessment of diazotrophy, and genome sequences of multiple isolates of Streptomyces thermoautotrophicus.</title>
        <authorList>
            <person name="MacKellar D.C."/>
            <person name="Lieber L."/>
            <person name="Norman J."/>
            <person name="Bolger A."/>
            <person name="Tobin C."/>
            <person name="Murray J.W."/>
            <person name="Woodward J."/>
            <person name="Friesen M."/>
            <person name="Prell J."/>
        </authorList>
    </citation>
    <scope>NUCLEOTIDE SEQUENCE [LARGE SCALE GENOMIC DNA]</scope>
    <source>
        <strain evidence="14">H1</strain>
    </source>
</reference>
<dbReference type="Pfam" id="PF01467">
    <property type="entry name" value="CTP_transf_like"/>
    <property type="match status" value="1"/>
</dbReference>
<keyword evidence="4 10" id="KW-0547">Nucleotide-binding</keyword>
<sequence length="491" mass="53344">MFDVRTLIDRIPRIEVLIIGDAVLDCWMAGPSHRLCREAPVPVVTVTDRTYAPGGAGNTAANVAALGAPVHLVSVIGDDQDGRLLRDALVDRDVSADGLLTVPGYRTPSKRRVLAGQQMLARLDDGGDEPIPEHAADELIRTVDRLASRCACVLVCDYGTGMLTDGIRDRLVQRRRSWSGPVVVDAHDPARWAALRPTAVTPNYTETRLLLDERGPEDGDERAVFVERHAGRLLDRSGAAMVVCTLDADGAVLLQPGRRIYRTYAKTAPAPGFTTGAGDSFVAAFTLALAAGAHETTALELGTIAAGVVCQQARTSVCRRAELLRAIAPSESGITSEEELAEYVAAYRKAGRRLVFTNGCFDVLHRGHITYLNQAKQLGDVLIVALNSDESVRRLKGPDRPVNPVEDRAAVLAALSCVDHIVVFDEETPAKLLEAVRPDVYVKGGDYTPEMLPETPIVWRLGGEVRILDYVDDRSTTRIIERIRRTAEVPR</sequence>
<dbReference type="GO" id="GO:0005524">
    <property type="term" value="F:ATP binding"/>
    <property type="evidence" value="ECO:0007669"/>
    <property type="project" value="UniProtKB-UniRule"/>
</dbReference>
<dbReference type="EMBL" id="JYIJ01000019">
    <property type="protein sequence ID" value="KWW97971.1"/>
    <property type="molecule type" value="Genomic_DNA"/>
</dbReference>
<dbReference type="InterPro" id="IPR004821">
    <property type="entry name" value="Cyt_trans-like"/>
</dbReference>
<keyword evidence="8 10" id="KW-0119">Carbohydrate metabolism</keyword>
<organism evidence="14 15">
    <name type="scientific">Carbonactinospora thermoautotrophica</name>
    <dbReference type="NCBI Taxonomy" id="1469144"/>
    <lineage>
        <taxon>Bacteria</taxon>
        <taxon>Bacillati</taxon>
        <taxon>Actinomycetota</taxon>
        <taxon>Actinomycetes</taxon>
        <taxon>Kitasatosporales</taxon>
        <taxon>Carbonactinosporaceae</taxon>
        <taxon>Carbonactinospora</taxon>
    </lineage>
</organism>
<dbReference type="GO" id="GO:0005829">
    <property type="term" value="C:cytosol"/>
    <property type="evidence" value="ECO:0007669"/>
    <property type="project" value="TreeGrafter"/>
</dbReference>
<evidence type="ECO:0000256" key="7">
    <source>
        <dbReference type="ARBA" id="ARBA00023268"/>
    </source>
</evidence>
<evidence type="ECO:0000256" key="9">
    <source>
        <dbReference type="ARBA" id="ARBA00047428"/>
    </source>
</evidence>
<dbReference type="InterPro" id="IPR023030">
    <property type="entry name" value="Bifunc_HldE"/>
</dbReference>
<dbReference type="HAMAP" id="MF_01603">
    <property type="entry name" value="HldE"/>
    <property type="match status" value="1"/>
</dbReference>
<feature type="region of interest" description="Cytidylyltransferase" evidence="10">
    <location>
        <begin position="356"/>
        <end position="491"/>
    </location>
</feature>
<evidence type="ECO:0000313" key="15">
    <source>
        <dbReference type="Proteomes" id="UP000070188"/>
    </source>
</evidence>
<dbReference type="Gene3D" id="3.40.50.620">
    <property type="entry name" value="HUPs"/>
    <property type="match status" value="1"/>
</dbReference>
<dbReference type="EMBL" id="LAXD01000001">
    <property type="protein sequence ID" value="KWX03123.1"/>
    <property type="molecule type" value="Genomic_DNA"/>
</dbReference>
<comment type="catalytic activity">
    <reaction evidence="9 10">
        <text>D-glycero-beta-D-manno-heptose 1-phosphate + ATP + H(+) = ADP-D-glycero-beta-D-manno-heptose + diphosphate</text>
        <dbReference type="Rhea" id="RHEA:27465"/>
        <dbReference type="ChEBI" id="CHEBI:15378"/>
        <dbReference type="ChEBI" id="CHEBI:30616"/>
        <dbReference type="ChEBI" id="CHEBI:33019"/>
        <dbReference type="ChEBI" id="CHEBI:59967"/>
        <dbReference type="ChEBI" id="CHEBI:61593"/>
        <dbReference type="EC" id="2.7.7.70"/>
    </reaction>
</comment>